<evidence type="ECO:0000313" key="2">
    <source>
        <dbReference type="Proteomes" id="UP000824120"/>
    </source>
</evidence>
<organism evidence="1 2">
    <name type="scientific">Solanum commersonii</name>
    <name type="common">Commerson's wild potato</name>
    <name type="synonym">Commerson's nightshade</name>
    <dbReference type="NCBI Taxonomy" id="4109"/>
    <lineage>
        <taxon>Eukaryota</taxon>
        <taxon>Viridiplantae</taxon>
        <taxon>Streptophyta</taxon>
        <taxon>Embryophyta</taxon>
        <taxon>Tracheophyta</taxon>
        <taxon>Spermatophyta</taxon>
        <taxon>Magnoliopsida</taxon>
        <taxon>eudicotyledons</taxon>
        <taxon>Gunneridae</taxon>
        <taxon>Pentapetalae</taxon>
        <taxon>asterids</taxon>
        <taxon>lamiids</taxon>
        <taxon>Solanales</taxon>
        <taxon>Solanaceae</taxon>
        <taxon>Solanoideae</taxon>
        <taxon>Solaneae</taxon>
        <taxon>Solanum</taxon>
    </lineage>
</organism>
<name>A0A9J5WZL5_SOLCO</name>
<dbReference type="OrthoDB" id="9982100at2759"/>
<evidence type="ECO:0000313" key="1">
    <source>
        <dbReference type="EMBL" id="KAG5580839.1"/>
    </source>
</evidence>
<gene>
    <name evidence="1" type="ORF">H5410_051466</name>
</gene>
<proteinExistence type="predicted"/>
<dbReference type="AlphaFoldDB" id="A0A9J5WZL5"/>
<dbReference type="Proteomes" id="UP000824120">
    <property type="component" value="Chromosome 10"/>
</dbReference>
<comment type="caution">
    <text evidence="1">The sequence shown here is derived from an EMBL/GenBank/DDBJ whole genome shotgun (WGS) entry which is preliminary data.</text>
</comment>
<dbReference type="EMBL" id="JACXVP010000010">
    <property type="protein sequence ID" value="KAG5580839.1"/>
    <property type="molecule type" value="Genomic_DNA"/>
</dbReference>
<keyword evidence="2" id="KW-1185">Reference proteome</keyword>
<accession>A0A9J5WZL5</accession>
<protein>
    <submittedName>
        <fullName evidence="1">Uncharacterized protein</fullName>
    </submittedName>
</protein>
<reference evidence="1 2" key="1">
    <citation type="submission" date="2020-09" db="EMBL/GenBank/DDBJ databases">
        <title>De no assembly of potato wild relative species, Solanum commersonii.</title>
        <authorList>
            <person name="Cho K."/>
        </authorList>
    </citation>
    <scope>NUCLEOTIDE SEQUENCE [LARGE SCALE GENOMIC DNA]</scope>
    <source>
        <strain evidence="1">LZ3.2</strain>
        <tissue evidence="1">Leaf</tissue>
    </source>
</reference>
<sequence length="124" mass="14153">MKGGNTVATPDLGGSVSVGTLENPLGLLERQLSYTLHKVRDQCPLYRANKKPVDEYLDKKKWRLLITHFWIRQASLGKKFSQDQKHRSITTTQWFRPNVVITRIFKLGGSDIPLEGKISYLLEA</sequence>